<keyword evidence="2" id="KW-0813">Transport</keyword>
<evidence type="ECO:0000313" key="6">
    <source>
        <dbReference type="EMBL" id="KXZ40312.1"/>
    </source>
</evidence>
<dbReference type="AlphaFoldDB" id="A0A150FRU7"/>
<reference evidence="6 8" key="1">
    <citation type="submission" date="2016-02" db="EMBL/GenBank/DDBJ databases">
        <title>Draft genome sequence for Clostridium paradoxum JW-YL-7.</title>
        <authorList>
            <person name="Utturkar S.M."/>
            <person name="Lancaster A."/>
            <person name="Poole F.L."/>
            <person name="Adams M.W."/>
            <person name="Brown S.D."/>
        </authorList>
    </citation>
    <scope>NUCLEOTIDE SEQUENCE [LARGE SCALE GENOMIC DNA]</scope>
    <source>
        <strain evidence="6 8">JW-YL-7</strain>
    </source>
</reference>
<organism evidence="6 8">
    <name type="scientific">Alkalithermobacter thermoalcaliphilus JW-YL-7 = DSM 7308</name>
    <dbReference type="NCBI Taxonomy" id="1121328"/>
    <lineage>
        <taxon>Bacteria</taxon>
        <taxon>Bacillati</taxon>
        <taxon>Bacillota</taxon>
        <taxon>Clostridia</taxon>
        <taxon>Peptostreptococcales</taxon>
        <taxon>Tepidibacteraceae</taxon>
        <taxon>Alkalithermobacter</taxon>
    </lineage>
</organism>
<dbReference type="RefSeq" id="WP_066070959.1">
    <property type="nucleotide sequence ID" value="NZ_FRBG01000001.1"/>
</dbReference>
<dbReference type="PATRIC" id="fig|1121328.3.peg.1396"/>
<evidence type="ECO:0000259" key="5">
    <source>
        <dbReference type="PROSITE" id="PS50893"/>
    </source>
</evidence>
<keyword evidence="3" id="KW-0547">Nucleotide-binding</keyword>
<feature type="domain" description="ABC transporter" evidence="5">
    <location>
        <begin position="5"/>
        <end position="237"/>
    </location>
</feature>
<proteinExistence type="inferred from homology"/>
<dbReference type="FunFam" id="3.40.50.300:FF:000134">
    <property type="entry name" value="Iron-enterobactin ABC transporter ATP-binding protein"/>
    <property type="match status" value="1"/>
</dbReference>
<gene>
    <name evidence="6" type="ORF">JWYL7_1387</name>
    <name evidence="7" type="ORF">SAMN05661008_00134</name>
</gene>
<evidence type="ECO:0000256" key="3">
    <source>
        <dbReference type="ARBA" id="ARBA00022741"/>
    </source>
</evidence>
<evidence type="ECO:0000256" key="2">
    <source>
        <dbReference type="ARBA" id="ARBA00022448"/>
    </source>
</evidence>
<dbReference type="Proteomes" id="UP000323392">
    <property type="component" value="Unassembled WGS sequence"/>
</dbReference>
<dbReference type="PROSITE" id="PS00211">
    <property type="entry name" value="ABC_TRANSPORTER_1"/>
    <property type="match status" value="1"/>
</dbReference>
<comment type="similarity">
    <text evidence="1">Belongs to the ABC transporter superfamily.</text>
</comment>
<dbReference type="SUPFAM" id="SSF52540">
    <property type="entry name" value="P-loop containing nucleoside triphosphate hydrolases"/>
    <property type="match status" value="1"/>
</dbReference>
<dbReference type="EMBL" id="LSFY01000001">
    <property type="protein sequence ID" value="KXZ40312.1"/>
    <property type="molecule type" value="Genomic_DNA"/>
</dbReference>
<dbReference type="GO" id="GO:0005524">
    <property type="term" value="F:ATP binding"/>
    <property type="evidence" value="ECO:0007669"/>
    <property type="project" value="UniProtKB-KW"/>
</dbReference>
<dbReference type="EC" id="3.6.3.31" evidence="6"/>
<reference evidence="7 9" key="2">
    <citation type="submission" date="2016-11" db="EMBL/GenBank/DDBJ databases">
        <authorList>
            <person name="Varghese N."/>
            <person name="Submissions S."/>
        </authorList>
    </citation>
    <scope>NUCLEOTIDE SEQUENCE [LARGE SCALE GENOMIC DNA]</scope>
    <source>
        <strain evidence="7 9">DSM 7308</strain>
    </source>
</reference>
<dbReference type="Proteomes" id="UP000092605">
    <property type="component" value="Unassembled WGS sequence"/>
</dbReference>
<dbReference type="InterPro" id="IPR003593">
    <property type="entry name" value="AAA+_ATPase"/>
</dbReference>
<dbReference type="EMBL" id="FRBG01000001">
    <property type="protein sequence ID" value="SHK38438.1"/>
    <property type="molecule type" value="Genomic_DNA"/>
</dbReference>
<evidence type="ECO:0000256" key="4">
    <source>
        <dbReference type="ARBA" id="ARBA00022840"/>
    </source>
</evidence>
<dbReference type="InterPro" id="IPR050153">
    <property type="entry name" value="Metal_Ion_Import_ABC"/>
</dbReference>
<dbReference type="InterPro" id="IPR017871">
    <property type="entry name" value="ABC_transporter-like_CS"/>
</dbReference>
<dbReference type="OrthoDB" id="9806726at2"/>
<evidence type="ECO:0000256" key="1">
    <source>
        <dbReference type="ARBA" id="ARBA00005417"/>
    </source>
</evidence>
<comment type="caution">
    <text evidence="6">The sequence shown here is derived from an EMBL/GenBank/DDBJ whole genome shotgun (WGS) entry which is preliminary data.</text>
</comment>
<evidence type="ECO:0000313" key="8">
    <source>
        <dbReference type="Proteomes" id="UP000092605"/>
    </source>
</evidence>
<dbReference type="PANTHER" id="PTHR42734:SF17">
    <property type="entry name" value="METAL TRANSPORT SYSTEM ATP-BINDING PROTEIN TM_0124-RELATED"/>
    <property type="match status" value="1"/>
</dbReference>
<dbReference type="InterPro" id="IPR003439">
    <property type="entry name" value="ABC_transporter-like_ATP-bd"/>
</dbReference>
<dbReference type="Pfam" id="PF00005">
    <property type="entry name" value="ABC_tran"/>
    <property type="match status" value="1"/>
</dbReference>
<dbReference type="PANTHER" id="PTHR42734">
    <property type="entry name" value="METAL TRANSPORT SYSTEM ATP-BINDING PROTEIN TM_0124-RELATED"/>
    <property type="match status" value="1"/>
</dbReference>
<sequence>MKSIFQVRNLSFSYDGVSVIDNISFDIEKGDYFALIGPNGSGKTTLLKLLLGILTPTSGKIMYLGEDIKFSKYKNKIGYVSQKANSFNESFPATVEEIILFTLKSIHNLSSKQLIEKTHEVLNKVNMIEYKDRLIGNLSGGQQQRVFIAKALSKDPSILFLDEPTVGVDYRSEEEFYNIMQNLNKEGVTIFIVSHDIGSVINKVNKVACIGNKKIHIHKSTQFVDIENNLRSIYGENIDFFNRN</sequence>
<keyword evidence="9" id="KW-1185">Reference proteome</keyword>
<accession>A0A150FRU7</accession>
<evidence type="ECO:0000313" key="7">
    <source>
        <dbReference type="EMBL" id="SHK38438.1"/>
    </source>
</evidence>
<dbReference type="SMART" id="SM00382">
    <property type="entry name" value="AAA"/>
    <property type="match status" value="1"/>
</dbReference>
<protein>
    <submittedName>
        <fullName evidence="6">Polyamine-transporting ATPase</fullName>
        <ecNumber evidence="6">3.6.3.31</ecNumber>
    </submittedName>
    <submittedName>
        <fullName evidence="7">Zinc transport system ATP-binding protein</fullName>
    </submittedName>
</protein>
<evidence type="ECO:0000313" key="9">
    <source>
        <dbReference type="Proteomes" id="UP000323392"/>
    </source>
</evidence>
<name>A0A150FRU7_CLOPD</name>
<keyword evidence="4 7" id="KW-0067">ATP-binding</keyword>
<keyword evidence="6" id="KW-0378">Hydrolase</keyword>
<dbReference type="STRING" id="1121328.JWYL7_1387"/>
<dbReference type="InterPro" id="IPR027417">
    <property type="entry name" value="P-loop_NTPase"/>
</dbReference>
<dbReference type="Gene3D" id="3.40.50.300">
    <property type="entry name" value="P-loop containing nucleotide triphosphate hydrolases"/>
    <property type="match status" value="1"/>
</dbReference>
<dbReference type="PROSITE" id="PS50893">
    <property type="entry name" value="ABC_TRANSPORTER_2"/>
    <property type="match status" value="1"/>
</dbReference>
<dbReference type="GO" id="GO:0016887">
    <property type="term" value="F:ATP hydrolysis activity"/>
    <property type="evidence" value="ECO:0007669"/>
    <property type="project" value="InterPro"/>
</dbReference>